<dbReference type="EMBL" id="CP035108">
    <property type="protein sequence ID" value="QAR32956.1"/>
    <property type="molecule type" value="Genomic_DNA"/>
</dbReference>
<dbReference type="Proteomes" id="UP000287502">
    <property type="component" value="Chromosome"/>
</dbReference>
<dbReference type="KEGG" id="gtl:EP073_05900"/>
<evidence type="ECO:0000313" key="2">
    <source>
        <dbReference type="Proteomes" id="UP000287502"/>
    </source>
</evidence>
<proteinExistence type="predicted"/>
<dbReference type="Gene3D" id="3.40.50.2300">
    <property type="match status" value="1"/>
</dbReference>
<organism evidence="1 2">
    <name type="scientific">Geovibrio thiophilus</name>
    <dbReference type="NCBI Taxonomy" id="139438"/>
    <lineage>
        <taxon>Bacteria</taxon>
        <taxon>Pseudomonadati</taxon>
        <taxon>Deferribacterota</taxon>
        <taxon>Deferribacteres</taxon>
        <taxon>Deferribacterales</taxon>
        <taxon>Geovibrionaceae</taxon>
        <taxon>Geovibrio</taxon>
    </lineage>
</organism>
<gene>
    <name evidence="1" type="ORF">EP073_05900</name>
</gene>
<reference evidence="1 2" key="1">
    <citation type="submission" date="2019-01" db="EMBL/GenBank/DDBJ databases">
        <title>Geovibrio thiophilus DSM 11263, complete genome.</title>
        <authorList>
            <person name="Spring S."/>
            <person name="Bunk B."/>
            <person name="Sproer C."/>
        </authorList>
    </citation>
    <scope>NUCLEOTIDE SEQUENCE [LARGE SCALE GENOMIC DNA]</scope>
    <source>
        <strain evidence="1 2">DSM 11263</strain>
    </source>
</reference>
<sequence>MKAAFVVSHLRTETFYGISKHIDAEIYWISTGDPYWISFLKANGVEEDRILDLSPASFNNDADISEVLEMEEHSSYRASAVIMSDRLLSRKPREVSYSYIAAVYSMIKKFIADNKIDVIFGESTWTAELTAAAAAEKCGIPYLTPATTRIPNGRFTFFKGFFQDKLFLDKPVFDSDLEAAEEFYDRFVNHRPVPDYAHIKRDFSLFSAENFRKIKKHLAYMMFHKDKDMTRPDLDYLFDQRIFRRNNSKRLKRLRLSKDISFLTGQKYCVYNLHMQPEASIDVLGAYNSDQFHIIQNIARSLPADAVVIVKEHPQAVGDRVREFYNAVNDLPNAVLVHPESDNWELTAGAFAVITVSGTAAYQAALLGTPSVIFADVFFSELPLVHRCRSQEDLPEILKKCMESDRNPDRDACTAFLAKLIKNSFEGSVYGREVSDANVQDANFKTAAKGFNTVLHQVKAEKPKIVR</sequence>
<evidence type="ECO:0000313" key="1">
    <source>
        <dbReference type="EMBL" id="QAR32956.1"/>
    </source>
</evidence>
<dbReference type="OrthoDB" id="9782449at2"/>
<dbReference type="SUPFAM" id="SSF53756">
    <property type="entry name" value="UDP-Glycosyltransferase/glycogen phosphorylase"/>
    <property type="match status" value="1"/>
</dbReference>
<keyword evidence="2" id="KW-1185">Reference proteome</keyword>
<dbReference type="RefSeq" id="WP_128466242.1">
    <property type="nucleotide sequence ID" value="NZ_CP035108.1"/>
</dbReference>
<evidence type="ECO:0008006" key="3">
    <source>
        <dbReference type="Google" id="ProtNLM"/>
    </source>
</evidence>
<dbReference type="AlphaFoldDB" id="A0A3R5XX95"/>
<protein>
    <recommendedName>
        <fullName evidence="3">Capsular biosynthesis protein</fullName>
    </recommendedName>
</protein>
<name>A0A3R5XX95_9BACT</name>
<accession>A0A3R5XX95</accession>